<keyword evidence="1" id="KW-0547">Nucleotide-binding</keyword>
<reference evidence="3 4" key="1">
    <citation type="journal article" date="2011" name="DNA Res.">
        <title>Whole-genome sequencing of sake yeast Saccharomyces cerevisiae Kyokai no. 7.</title>
        <authorList>
            <person name="Akao T."/>
            <person name="Yashiro I."/>
            <person name="Hosoyama A."/>
            <person name="Kitagaki H."/>
            <person name="Horikawa H."/>
            <person name="Watanabe D."/>
            <person name="Akada R."/>
            <person name="Ando Y."/>
            <person name="Harashima S."/>
            <person name="Inoue T."/>
            <person name="Inoue Y."/>
            <person name="Kajiwara S."/>
            <person name="Kitamoto K."/>
            <person name="Kitamoto N."/>
            <person name="Kobayashi O."/>
            <person name="Kuhara S."/>
            <person name="Masubuchi T."/>
            <person name="Mizoguchi H."/>
            <person name="Nakao Y."/>
            <person name="Nakazato A."/>
            <person name="Namise M."/>
            <person name="Oba T."/>
            <person name="Ogata T."/>
            <person name="Ohta A."/>
            <person name="Sato M."/>
            <person name="Shibasaki S."/>
            <person name="Takatsume Y."/>
            <person name="Tanimoto S."/>
            <person name="Tsuboi H."/>
            <person name="Nishimura A."/>
            <person name="Yoda K."/>
            <person name="Ishikawa T."/>
            <person name="Iwashita K."/>
            <person name="Fujita N."/>
            <person name="Shimoi H."/>
        </authorList>
    </citation>
    <scope>NUCLEOTIDE SEQUENCE [LARGE SCALE GENOMIC DNA]</scope>
    <source>
        <strain evidence="4">Kyokai no. 7 / NBRC 101557</strain>
    </source>
</reference>
<dbReference type="AlphaFoldDB" id="G2WB71"/>
<dbReference type="Pfam" id="PF04851">
    <property type="entry name" value="ResIII"/>
    <property type="match status" value="1"/>
</dbReference>
<organism evidence="3 4">
    <name type="scientific">Saccharomyces cerevisiae (strain Kyokai no. 7 / NBRC 101557)</name>
    <name type="common">Baker's yeast</name>
    <dbReference type="NCBI Taxonomy" id="721032"/>
    <lineage>
        <taxon>Eukaryota</taxon>
        <taxon>Fungi</taxon>
        <taxon>Dikarya</taxon>
        <taxon>Ascomycota</taxon>
        <taxon>Saccharomycotina</taxon>
        <taxon>Saccharomycetes</taxon>
        <taxon>Saccharomycetales</taxon>
        <taxon>Saccharomycetaceae</taxon>
        <taxon>Saccharomyces</taxon>
    </lineage>
</organism>
<keyword evidence="1" id="KW-0067">ATP-binding</keyword>
<protein>
    <submittedName>
        <fullName evidence="3">K7_Irc3ap</fullName>
    </submittedName>
</protein>
<evidence type="ECO:0000259" key="2">
    <source>
        <dbReference type="Pfam" id="PF04851"/>
    </source>
</evidence>
<dbReference type="PANTHER" id="PTHR47396:SF1">
    <property type="entry name" value="ATP-DEPENDENT HELICASE IRC3-RELATED"/>
    <property type="match status" value="1"/>
</dbReference>
<dbReference type="GO" id="GO:0005759">
    <property type="term" value="C:mitochondrial matrix"/>
    <property type="evidence" value="ECO:0007669"/>
    <property type="project" value="TreeGrafter"/>
</dbReference>
<evidence type="ECO:0000256" key="1">
    <source>
        <dbReference type="ARBA" id="ARBA00022806"/>
    </source>
</evidence>
<keyword evidence="1" id="KW-0378">Hydrolase</keyword>
<dbReference type="GO" id="GO:0005524">
    <property type="term" value="F:ATP binding"/>
    <property type="evidence" value="ECO:0007669"/>
    <property type="project" value="InterPro"/>
</dbReference>
<keyword evidence="1" id="KW-0347">Helicase</keyword>
<gene>
    <name evidence="3" type="primary">K7_IRC3a</name>
    <name evidence="3" type="ORF">SYK7_015321</name>
</gene>
<comment type="caution">
    <text evidence="3">The sequence shown here is derived from an EMBL/GenBank/DDBJ whole genome shotgun (WGS) entry which is preliminary data.</text>
</comment>
<dbReference type="GO" id="GO:0000403">
    <property type="term" value="F:Y-form DNA binding"/>
    <property type="evidence" value="ECO:0007669"/>
    <property type="project" value="TreeGrafter"/>
</dbReference>
<dbReference type="EMBL" id="DG000040">
    <property type="protein sequence ID" value="GAA22553.1"/>
    <property type="molecule type" value="Genomic_DNA"/>
</dbReference>
<dbReference type="GO" id="GO:0032042">
    <property type="term" value="P:mitochondrial DNA metabolic process"/>
    <property type="evidence" value="ECO:0007669"/>
    <property type="project" value="TreeGrafter"/>
</dbReference>
<proteinExistence type="predicted"/>
<feature type="non-terminal residue" evidence="3">
    <location>
        <position position="95"/>
    </location>
</feature>
<dbReference type="GO" id="GO:0070125">
    <property type="term" value="P:mitochondrial translational elongation"/>
    <property type="evidence" value="ECO:0007669"/>
    <property type="project" value="TreeGrafter"/>
</dbReference>
<accession>G2WB71</accession>
<evidence type="ECO:0000313" key="4">
    <source>
        <dbReference type="Proteomes" id="UP000001608"/>
    </source>
</evidence>
<dbReference type="Proteomes" id="UP000001608">
    <property type="component" value="Chromosome 4"/>
</dbReference>
<dbReference type="SUPFAM" id="SSF52540">
    <property type="entry name" value="P-loop containing nucleoside triphosphate hydrolases"/>
    <property type="match status" value="1"/>
</dbReference>
<sequence length="95" mass="10705">MTSTLATRLSTYSISLILQRIKIIKRCYSAPVLRDYQQDAIDACVNSIRQGTKRIGVSLATGGGKTVIFSNLINQLRQNYFKERQGNFKSLILVH</sequence>
<dbReference type="HOGENOM" id="CLU_2378586_0_0_1"/>
<dbReference type="InterPro" id="IPR006935">
    <property type="entry name" value="Helicase/UvrB_N"/>
</dbReference>
<dbReference type="GO" id="GO:0061749">
    <property type="term" value="F:forked DNA-dependent helicase activity"/>
    <property type="evidence" value="ECO:0007669"/>
    <property type="project" value="TreeGrafter"/>
</dbReference>
<feature type="domain" description="Helicase/UvrB N-terminal" evidence="2">
    <location>
        <begin position="32"/>
        <end position="95"/>
    </location>
</feature>
<dbReference type="PANTHER" id="PTHR47396">
    <property type="entry name" value="TYPE I RESTRICTION ENZYME ECOKI R PROTEIN"/>
    <property type="match status" value="1"/>
</dbReference>
<dbReference type="GO" id="GO:0036121">
    <property type="term" value="F:double-stranded DNA helicase activity"/>
    <property type="evidence" value="ECO:0007669"/>
    <property type="project" value="TreeGrafter"/>
</dbReference>
<name>G2WB71_YEASK</name>
<dbReference type="InterPro" id="IPR027417">
    <property type="entry name" value="P-loop_NTPase"/>
</dbReference>
<dbReference type="InterPro" id="IPR050742">
    <property type="entry name" value="Helicase_Restrict-Modif_Enz"/>
</dbReference>
<dbReference type="Gene3D" id="3.40.50.300">
    <property type="entry name" value="P-loop containing nucleotide triphosphate hydrolases"/>
    <property type="match status" value="1"/>
</dbReference>
<evidence type="ECO:0000313" key="3">
    <source>
        <dbReference type="EMBL" id="GAA22553.1"/>
    </source>
</evidence>
<dbReference type="GO" id="GO:0016787">
    <property type="term" value="F:hydrolase activity"/>
    <property type="evidence" value="ECO:0007669"/>
    <property type="project" value="InterPro"/>
</dbReference>